<feature type="coiled-coil region" evidence="9">
    <location>
        <begin position="300"/>
        <end position="383"/>
    </location>
</feature>
<dbReference type="RefSeq" id="XP_010518260.1">
    <property type="nucleotide sequence ID" value="XM_010519958.2"/>
</dbReference>
<feature type="domain" description="Kinetochore protein Nuf2 N-terminal" evidence="10">
    <location>
        <begin position="4"/>
        <end position="143"/>
    </location>
</feature>
<feature type="coiled-coil region" evidence="9">
    <location>
        <begin position="129"/>
        <end position="205"/>
    </location>
</feature>
<gene>
    <name evidence="12" type="primary">LOC104793572</name>
</gene>
<dbReference type="PANTHER" id="PTHR48441:SF1">
    <property type="entry name" value="NT-3"/>
    <property type="match status" value="1"/>
</dbReference>
<keyword evidence="11" id="KW-1185">Reference proteome</keyword>
<evidence type="ECO:0000259" key="10">
    <source>
        <dbReference type="Pfam" id="PF03800"/>
    </source>
</evidence>
<keyword evidence="7" id="KW-0131">Cell cycle</keyword>
<keyword evidence="4" id="KW-0132">Cell division</keyword>
<dbReference type="InterPro" id="IPR005549">
    <property type="entry name" value="Kinetochore_Nuf2_N"/>
</dbReference>
<evidence type="ECO:0000256" key="7">
    <source>
        <dbReference type="ARBA" id="ARBA00023306"/>
    </source>
</evidence>
<keyword evidence="6 9" id="KW-0175">Coiled coil</keyword>
<dbReference type="InterPro" id="IPR038275">
    <property type="entry name" value="Nuf2_N_sf"/>
</dbReference>
<organism evidence="11 12">
    <name type="scientific">Camelina sativa</name>
    <name type="common">False flax</name>
    <name type="synonym">Myagrum sativum</name>
    <dbReference type="NCBI Taxonomy" id="90675"/>
    <lineage>
        <taxon>Eukaryota</taxon>
        <taxon>Viridiplantae</taxon>
        <taxon>Streptophyta</taxon>
        <taxon>Embryophyta</taxon>
        <taxon>Tracheophyta</taxon>
        <taxon>Spermatophyta</taxon>
        <taxon>Magnoliopsida</taxon>
        <taxon>eudicotyledons</taxon>
        <taxon>Gunneridae</taxon>
        <taxon>Pentapetalae</taxon>
        <taxon>rosids</taxon>
        <taxon>malvids</taxon>
        <taxon>Brassicales</taxon>
        <taxon>Brassicaceae</taxon>
        <taxon>Camelineae</taxon>
        <taxon>Camelina</taxon>
    </lineage>
</organism>
<keyword evidence="5" id="KW-0498">Mitosis</keyword>
<keyword evidence="3" id="KW-0158">Chromosome</keyword>
<protein>
    <submittedName>
        <fullName evidence="12">Probable kinetochore protein NUF2</fullName>
    </submittedName>
</protein>
<evidence type="ECO:0000256" key="5">
    <source>
        <dbReference type="ARBA" id="ARBA00022776"/>
    </source>
</evidence>
<reference evidence="11" key="1">
    <citation type="journal article" date="2014" name="Nat. Commun.">
        <title>The emerging biofuel crop Camelina sativa retains a highly undifferentiated hexaploid genome structure.</title>
        <authorList>
            <person name="Kagale S."/>
            <person name="Koh C."/>
            <person name="Nixon J."/>
            <person name="Bollina V."/>
            <person name="Clarke W.E."/>
            <person name="Tuteja R."/>
            <person name="Spillane C."/>
            <person name="Robinson S.J."/>
            <person name="Links M.G."/>
            <person name="Clarke C."/>
            <person name="Higgins E.E."/>
            <person name="Huebert T."/>
            <person name="Sharpe A.G."/>
            <person name="Parkin I.A."/>
        </authorList>
    </citation>
    <scope>NUCLEOTIDE SEQUENCE [LARGE SCALE GENOMIC DNA]</scope>
    <source>
        <strain evidence="11">cv. DH55</strain>
    </source>
</reference>
<comment type="subcellular location">
    <subcellularLocation>
        <location evidence="1">Chromosome</location>
        <location evidence="1">Centromere</location>
    </subcellularLocation>
</comment>
<evidence type="ECO:0000256" key="3">
    <source>
        <dbReference type="ARBA" id="ARBA00022454"/>
    </source>
</evidence>
<accession>A0ABM0ZNI9</accession>
<evidence type="ECO:0000256" key="8">
    <source>
        <dbReference type="ARBA" id="ARBA00023328"/>
    </source>
</evidence>
<dbReference type="Proteomes" id="UP000694864">
    <property type="component" value="Chromosome 6"/>
</dbReference>
<evidence type="ECO:0000313" key="12">
    <source>
        <dbReference type="RefSeq" id="XP_010518260.1"/>
    </source>
</evidence>
<dbReference type="Pfam" id="PF03800">
    <property type="entry name" value="Nuf2"/>
    <property type="match status" value="1"/>
</dbReference>
<dbReference type="GeneID" id="104793572"/>
<evidence type="ECO:0000256" key="9">
    <source>
        <dbReference type="SAM" id="Coils"/>
    </source>
</evidence>
<evidence type="ECO:0000256" key="6">
    <source>
        <dbReference type="ARBA" id="ARBA00023054"/>
    </source>
</evidence>
<comment type="similarity">
    <text evidence="2">Belongs to the NUF2 family.</text>
</comment>
<evidence type="ECO:0000256" key="1">
    <source>
        <dbReference type="ARBA" id="ARBA00004584"/>
    </source>
</evidence>
<evidence type="ECO:0000256" key="4">
    <source>
        <dbReference type="ARBA" id="ARBA00022618"/>
    </source>
</evidence>
<reference evidence="12" key="2">
    <citation type="submission" date="2025-08" db="UniProtKB">
        <authorList>
            <consortium name="RefSeq"/>
        </authorList>
    </citation>
    <scope>IDENTIFICATION</scope>
    <source>
        <tissue evidence="12">Leaf</tissue>
    </source>
</reference>
<name>A0ABM0ZNI9_CAMSA</name>
<sequence length="458" mass="52710">MSAYEYPRLSRPEIITALKEAQIASITDADFKNPTLDFVSDLYTRLLIYLDPCCREETGQVDFEALQELENPDHHVTSLQYSDLYCKVKDMLDMVVACPLQMNYKDLIRPEPSRTEFFISSLMNYALHRDSKMNKIQEKAEELTLLDEERKQSEATIAQLNAEIGEFDEAAERDLPFVQELEARIEELNQTILALNNQQMSLRATFQQMRDKSTQMDNEISKAEFDLVQTVQENANLRSQIVQSPDKLQGALEEKKLVLGDTKKAEQSAMETFQEKAAILEVYEKAFKKISKSSSQLQLINEQVTNAKAVEKEVKALKAKLSEDGMYKSLEAEVVERDRIVEQLNESLKQLEKEKAVMFDDWTNQLNNLKVEVESRRRELEARQTDVESVVAVVDDNTAKIKQVRQSGEAKVQQLAAKHEEIVNQFREYTASFDAVLTEAKLKLETRERENDYKDHGL</sequence>
<evidence type="ECO:0000256" key="2">
    <source>
        <dbReference type="ARBA" id="ARBA00005498"/>
    </source>
</evidence>
<dbReference type="PANTHER" id="PTHR48441">
    <property type="match status" value="1"/>
</dbReference>
<dbReference type="Gene3D" id="1.10.418.60">
    <property type="entry name" value="Ncd80 complex, Nuf2 subunit"/>
    <property type="match status" value="1"/>
</dbReference>
<keyword evidence="8" id="KW-0137">Centromere</keyword>
<evidence type="ECO:0000313" key="11">
    <source>
        <dbReference type="Proteomes" id="UP000694864"/>
    </source>
</evidence>
<proteinExistence type="inferred from homology"/>